<keyword evidence="4" id="KW-1185">Reference proteome</keyword>
<organism evidence="3 4">
    <name type="scientific">Catenuloplanes atrovinosus</name>
    <dbReference type="NCBI Taxonomy" id="137266"/>
    <lineage>
        <taxon>Bacteria</taxon>
        <taxon>Bacillati</taxon>
        <taxon>Actinomycetota</taxon>
        <taxon>Actinomycetes</taxon>
        <taxon>Micromonosporales</taxon>
        <taxon>Micromonosporaceae</taxon>
        <taxon>Catenuloplanes</taxon>
    </lineage>
</organism>
<comment type="caution">
    <text evidence="3">The sequence shown here is derived from an EMBL/GenBank/DDBJ whole genome shotgun (WGS) entry which is preliminary data.</text>
</comment>
<sequence length="213" mass="22170">MVTGSHRATGGLRRYLRDYAWIIVAIVLAVAVALCSLPFTSRLAPSWKAGAPASSASVLAGLAAATAAAAGPDATPTAAPTPSAEPGSPTPVPSPTRSRTSAGTPRPASPAPGRATNTAPGPRTTTALLGPVSGGELQATIRLYCWQEFGASEARLRSGTDPATDNWECRGHGFHDLVDMHALCSWRHGTGAYAAFTDRHDAYSWRCYRTRSA</sequence>
<dbReference type="Proteomes" id="UP001183643">
    <property type="component" value="Unassembled WGS sequence"/>
</dbReference>
<dbReference type="EMBL" id="JAVDYB010000001">
    <property type="protein sequence ID" value="MDR7277845.1"/>
    <property type="molecule type" value="Genomic_DNA"/>
</dbReference>
<protein>
    <submittedName>
        <fullName evidence="3">Uncharacterized protein</fullName>
    </submittedName>
</protein>
<evidence type="ECO:0000256" key="1">
    <source>
        <dbReference type="SAM" id="MobiDB-lite"/>
    </source>
</evidence>
<gene>
    <name evidence="3" type="ORF">J2S41_004623</name>
</gene>
<accession>A0AAE4CDS6</accession>
<keyword evidence="2" id="KW-0812">Transmembrane</keyword>
<name>A0AAE4CDS6_9ACTN</name>
<feature type="compositionally biased region" description="Low complexity" evidence="1">
    <location>
        <begin position="71"/>
        <end position="87"/>
    </location>
</feature>
<keyword evidence="2" id="KW-1133">Transmembrane helix</keyword>
<proteinExistence type="predicted"/>
<evidence type="ECO:0000256" key="2">
    <source>
        <dbReference type="SAM" id="Phobius"/>
    </source>
</evidence>
<dbReference type="RefSeq" id="WP_310370380.1">
    <property type="nucleotide sequence ID" value="NZ_JAVDYB010000001.1"/>
</dbReference>
<keyword evidence="2" id="KW-0472">Membrane</keyword>
<dbReference type="AlphaFoldDB" id="A0AAE4CDS6"/>
<evidence type="ECO:0000313" key="4">
    <source>
        <dbReference type="Proteomes" id="UP001183643"/>
    </source>
</evidence>
<feature type="region of interest" description="Disordered" evidence="1">
    <location>
        <begin position="71"/>
        <end position="131"/>
    </location>
</feature>
<reference evidence="3" key="1">
    <citation type="submission" date="2023-07" db="EMBL/GenBank/DDBJ databases">
        <title>Sequencing the genomes of 1000 actinobacteria strains.</title>
        <authorList>
            <person name="Klenk H.-P."/>
        </authorList>
    </citation>
    <scope>NUCLEOTIDE SEQUENCE</scope>
    <source>
        <strain evidence="3">DSM 44707</strain>
    </source>
</reference>
<feature type="compositionally biased region" description="Polar residues" evidence="1">
    <location>
        <begin position="115"/>
        <end position="127"/>
    </location>
</feature>
<evidence type="ECO:0000313" key="3">
    <source>
        <dbReference type="EMBL" id="MDR7277845.1"/>
    </source>
</evidence>
<feature type="transmembrane region" description="Helical" evidence="2">
    <location>
        <begin position="20"/>
        <end position="39"/>
    </location>
</feature>